<dbReference type="SMART" id="SM00886">
    <property type="entry name" value="Dabb"/>
    <property type="match status" value="1"/>
</dbReference>
<comment type="subunit">
    <text evidence="1">Homodimer.</text>
</comment>
<dbReference type="PANTHER" id="PTHR33178">
    <property type="match status" value="1"/>
</dbReference>
<protein>
    <submittedName>
        <fullName evidence="3">Stress responsive A/B barrel domain-containing protein</fullName>
    </submittedName>
</protein>
<dbReference type="Proteomes" id="UP001172101">
    <property type="component" value="Unassembled WGS sequence"/>
</dbReference>
<dbReference type="PROSITE" id="PS51502">
    <property type="entry name" value="S_R_A_B_BARREL"/>
    <property type="match status" value="1"/>
</dbReference>
<comment type="caution">
    <text evidence="3">The sequence shown here is derived from an EMBL/GenBank/DDBJ whole genome shotgun (WGS) entry which is preliminary data.</text>
</comment>
<dbReference type="PANTHER" id="PTHR33178:SF10">
    <property type="entry name" value="STRESS-RESPONSE A_B BARREL DOMAIN-CONTAINING PROTEIN"/>
    <property type="match status" value="1"/>
</dbReference>
<dbReference type="GeneID" id="85324298"/>
<dbReference type="EMBL" id="JAUIRO010000001">
    <property type="protein sequence ID" value="KAK0734657.1"/>
    <property type="molecule type" value="Genomic_DNA"/>
</dbReference>
<dbReference type="SUPFAM" id="SSF54909">
    <property type="entry name" value="Dimeric alpha+beta barrel"/>
    <property type="match status" value="1"/>
</dbReference>
<organism evidence="3 4">
    <name type="scientific">Lasiosphaeria miniovina</name>
    <dbReference type="NCBI Taxonomy" id="1954250"/>
    <lineage>
        <taxon>Eukaryota</taxon>
        <taxon>Fungi</taxon>
        <taxon>Dikarya</taxon>
        <taxon>Ascomycota</taxon>
        <taxon>Pezizomycotina</taxon>
        <taxon>Sordariomycetes</taxon>
        <taxon>Sordariomycetidae</taxon>
        <taxon>Sordariales</taxon>
        <taxon>Lasiosphaeriaceae</taxon>
        <taxon>Lasiosphaeria</taxon>
    </lineage>
</organism>
<evidence type="ECO:0000256" key="1">
    <source>
        <dbReference type="ARBA" id="ARBA00011738"/>
    </source>
</evidence>
<dbReference type="InterPro" id="IPR013097">
    <property type="entry name" value="Dabb"/>
</dbReference>
<feature type="domain" description="Stress-response A/B barrel" evidence="2">
    <location>
        <begin position="3"/>
        <end position="107"/>
    </location>
</feature>
<dbReference type="InterPro" id="IPR011008">
    <property type="entry name" value="Dimeric_a/b-barrel"/>
</dbReference>
<dbReference type="RefSeq" id="XP_060303534.1">
    <property type="nucleotide sequence ID" value="XM_060441028.1"/>
</dbReference>
<name>A0AA40BI44_9PEZI</name>
<dbReference type="AlphaFoldDB" id="A0AA40BI44"/>
<reference evidence="3" key="1">
    <citation type="submission" date="2023-06" db="EMBL/GenBank/DDBJ databases">
        <title>Genome-scale phylogeny and comparative genomics of the fungal order Sordariales.</title>
        <authorList>
            <consortium name="Lawrence Berkeley National Laboratory"/>
            <person name="Hensen N."/>
            <person name="Bonometti L."/>
            <person name="Westerberg I."/>
            <person name="Brannstrom I.O."/>
            <person name="Guillou S."/>
            <person name="Cros-Aarteil S."/>
            <person name="Calhoun S."/>
            <person name="Haridas S."/>
            <person name="Kuo A."/>
            <person name="Mondo S."/>
            <person name="Pangilinan J."/>
            <person name="Riley R."/>
            <person name="LaButti K."/>
            <person name="Andreopoulos B."/>
            <person name="Lipzen A."/>
            <person name="Chen C."/>
            <person name="Yanf M."/>
            <person name="Daum C."/>
            <person name="Ng V."/>
            <person name="Clum A."/>
            <person name="Steindorff A."/>
            <person name="Ohm R."/>
            <person name="Martin F."/>
            <person name="Silar P."/>
            <person name="Natvig D."/>
            <person name="Lalanne C."/>
            <person name="Gautier V."/>
            <person name="Ament-velasquez S.L."/>
            <person name="Kruys A."/>
            <person name="Hutchinson M.I."/>
            <person name="Powell A.J."/>
            <person name="Barry K."/>
            <person name="Miller A.N."/>
            <person name="Grigoriev I.V."/>
            <person name="Debuchy R."/>
            <person name="Gladieux P."/>
            <person name="Thoren M.H."/>
            <person name="Johannesson H."/>
        </authorList>
    </citation>
    <scope>NUCLEOTIDE SEQUENCE</scope>
    <source>
        <strain evidence="3">SMH2392-1A</strain>
    </source>
</reference>
<evidence type="ECO:0000313" key="3">
    <source>
        <dbReference type="EMBL" id="KAK0734657.1"/>
    </source>
</evidence>
<sequence length="113" mass="12183">MSITHVVLLGFKQGIAPEVVNKACESFLALKDACVLPGTTTPYILSLKGGKDNSLEGLQRGVTHGFVVEFASPVDREYYVNTDPAHQAFKAIIGELVEELKTVVVDFSAGIFN</sequence>
<evidence type="ECO:0000313" key="4">
    <source>
        <dbReference type="Proteomes" id="UP001172101"/>
    </source>
</evidence>
<dbReference type="Gene3D" id="3.30.70.100">
    <property type="match status" value="1"/>
</dbReference>
<evidence type="ECO:0000259" key="2">
    <source>
        <dbReference type="PROSITE" id="PS51502"/>
    </source>
</evidence>
<dbReference type="InterPro" id="IPR044662">
    <property type="entry name" value="HS1/DABB1-like"/>
</dbReference>
<gene>
    <name evidence="3" type="ORF">B0T26DRAFT_689292</name>
</gene>
<accession>A0AA40BI44</accession>
<dbReference type="Pfam" id="PF07876">
    <property type="entry name" value="Dabb"/>
    <property type="match status" value="1"/>
</dbReference>
<keyword evidence="4" id="KW-1185">Reference proteome</keyword>
<proteinExistence type="predicted"/>